<dbReference type="Proteomes" id="UP000016658">
    <property type="component" value="Unassembled WGS sequence"/>
</dbReference>
<keyword evidence="3" id="KW-0804">Transcription</keyword>
<accession>U2RA14</accession>
<dbReference type="HOGENOM" id="CLU_146026_0_0_9"/>
<evidence type="ECO:0000256" key="3">
    <source>
        <dbReference type="ARBA" id="ARBA00023163"/>
    </source>
</evidence>
<dbReference type="InterPro" id="IPR055166">
    <property type="entry name" value="Transc_reg_Sar_Rot_HTH"/>
</dbReference>
<dbReference type="SMART" id="SM00347">
    <property type="entry name" value="HTH_MARR"/>
    <property type="match status" value="1"/>
</dbReference>
<dbReference type="InterPro" id="IPR000835">
    <property type="entry name" value="HTH_MarR-typ"/>
</dbReference>
<evidence type="ECO:0000256" key="1">
    <source>
        <dbReference type="ARBA" id="ARBA00023015"/>
    </source>
</evidence>
<dbReference type="SUPFAM" id="SSF46785">
    <property type="entry name" value="Winged helix' DNA-binding domain"/>
    <property type="match status" value="1"/>
</dbReference>
<name>U2RA14_9FIRM</name>
<dbReference type="PANTHER" id="PTHR33164">
    <property type="entry name" value="TRANSCRIPTIONAL REGULATOR, MARR FAMILY"/>
    <property type="match status" value="1"/>
</dbReference>
<dbReference type="InterPro" id="IPR039422">
    <property type="entry name" value="MarR/SlyA-like"/>
</dbReference>
<dbReference type="PANTHER" id="PTHR33164:SF43">
    <property type="entry name" value="HTH-TYPE TRANSCRIPTIONAL REPRESSOR YETL"/>
    <property type="match status" value="1"/>
</dbReference>
<sequence>MNGSQRELIERVYMKDFNEELLDAWLNLTGAINNEKIVSQLPYNEVIICRILYRNRSKQITATDLCEMTKMQKSQMNRTLTSMENKKILTRTRSSGDKRKIYVTLNEEQIKVYEDEHERILKIVDKLIERVGKENAQKALELFELIAHIAKEEIK</sequence>
<dbReference type="InterPro" id="IPR036390">
    <property type="entry name" value="WH_DNA-bd_sf"/>
</dbReference>
<reference evidence="5 6" key="1">
    <citation type="submission" date="2013-06" db="EMBL/GenBank/DDBJ databases">
        <authorList>
            <person name="Weinstock G."/>
            <person name="Sodergren E."/>
            <person name="Lobos E.A."/>
            <person name="Fulton L."/>
            <person name="Fulton R."/>
            <person name="Courtney L."/>
            <person name="Fronick C."/>
            <person name="O'Laughlin M."/>
            <person name="Godfrey J."/>
            <person name="Wilson R.M."/>
            <person name="Miner T."/>
            <person name="Farmer C."/>
            <person name="Delehaunty K."/>
            <person name="Cordes M."/>
            <person name="Minx P."/>
            <person name="Tomlinson C."/>
            <person name="Chen J."/>
            <person name="Wollam A."/>
            <person name="Pepin K.H."/>
            <person name="Bhonagiri V."/>
            <person name="Zhang X."/>
            <person name="Warren W."/>
            <person name="Mitreva M."/>
            <person name="Mardis E.R."/>
            <person name="Wilson R.K."/>
        </authorList>
    </citation>
    <scope>NUCLEOTIDE SEQUENCE [LARGE SCALE GENOMIC DNA]</scope>
    <source>
        <strain evidence="5 6">ATCC 27803</strain>
    </source>
</reference>
<dbReference type="Pfam" id="PF22381">
    <property type="entry name" value="Staph_reg_Sar_Rot"/>
    <property type="match status" value="1"/>
</dbReference>
<keyword evidence="2" id="KW-0238">DNA-binding</keyword>
<evidence type="ECO:0000259" key="4">
    <source>
        <dbReference type="PROSITE" id="PS50995"/>
    </source>
</evidence>
<protein>
    <submittedName>
        <fullName evidence="5">Transcriptional regulator, MarR family</fullName>
    </submittedName>
</protein>
<comment type="caution">
    <text evidence="5">The sequence shown here is derived from an EMBL/GenBank/DDBJ whole genome shotgun (WGS) entry which is preliminary data.</text>
</comment>
<evidence type="ECO:0000313" key="5">
    <source>
        <dbReference type="EMBL" id="ERK47537.1"/>
    </source>
</evidence>
<organism evidence="5 6">
    <name type="scientific">Faecalitalea cylindroides ATCC 27803</name>
    <dbReference type="NCBI Taxonomy" id="649755"/>
    <lineage>
        <taxon>Bacteria</taxon>
        <taxon>Bacillati</taxon>
        <taxon>Bacillota</taxon>
        <taxon>Erysipelotrichia</taxon>
        <taxon>Erysipelotrichales</taxon>
        <taxon>Erysipelotrichaceae</taxon>
        <taxon>Faecalitalea</taxon>
    </lineage>
</organism>
<evidence type="ECO:0000256" key="2">
    <source>
        <dbReference type="ARBA" id="ARBA00023125"/>
    </source>
</evidence>
<dbReference type="PROSITE" id="PS50995">
    <property type="entry name" value="HTH_MARR_2"/>
    <property type="match status" value="1"/>
</dbReference>
<dbReference type="InterPro" id="IPR036388">
    <property type="entry name" value="WH-like_DNA-bd_sf"/>
</dbReference>
<gene>
    <name evidence="5" type="ORF">HMPREF0367_00026</name>
</gene>
<dbReference type="Gene3D" id="1.10.10.10">
    <property type="entry name" value="Winged helix-like DNA-binding domain superfamily/Winged helix DNA-binding domain"/>
    <property type="match status" value="1"/>
</dbReference>
<dbReference type="AlphaFoldDB" id="U2RA14"/>
<feature type="domain" description="HTH marR-type" evidence="4">
    <location>
        <begin position="14"/>
        <end position="151"/>
    </location>
</feature>
<dbReference type="GO" id="GO:0003700">
    <property type="term" value="F:DNA-binding transcription factor activity"/>
    <property type="evidence" value="ECO:0007669"/>
    <property type="project" value="InterPro"/>
</dbReference>
<dbReference type="EMBL" id="AWVI01000003">
    <property type="protein sequence ID" value="ERK47537.1"/>
    <property type="molecule type" value="Genomic_DNA"/>
</dbReference>
<dbReference type="GO" id="GO:0003677">
    <property type="term" value="F:DNA binding"/>
    <property type="evidence" value="ECO:0007669"/>
    <property type="project" value="UniProtKB-KW"/>
</dbReference>
<evidence type="ECO:0000313" key="6">
    <source>
        <dbReference type="Proteomes" id="UP000016658"/>
    </source>
</evidence>
<dbReference type="GO" id="GO:0006950">
    <property type="term" value="P:response to stress"/>
    <property type="evidence" value="ECO:0007669"/>
    <property type="project" value="TreeGrafter"/>
</dbReference>
<keyword evidence="1" id="KW-0805">Transcription regulation</keyword>
<proteinExistence type="predicted"/>